<dbReference type="SUPFAM" id="SSF47781">
    <property type="entry name" value="RuvA domain 2-like"/>
    <property type="match status" value="1"/>
</dbReference>
<name>A0A132HKI4_9BURK</name>
<dbReference type="GO" id="GO:0015627">
    <property type="term" value="C:type II protein secretion system complex"/>
    <property type="evidence" value="ECO:0007669"/>
    <property type="project" value="TreeGrafter"/>
</dbReference>
<dbReference type="PANTHER" id="PTHR21180:SF32">
    <property type="entry name" value="ENDONUCLEASE_EXONUCLEASE_PHOSPHATASE FAMILY DOMAIN-CONTAINING PROTEIN 1"/>
    <property type="match status" value="1"/>
</dbReference>
<sequence length="126" mass="13198">MRRTFNLSLPEISLHRCMRTARRVGAAIGLSMSILAMSPAHADVDANSADEVALATVKGIGPATAKRIADERGKNGAFKDANDLVDRVPGIGPKSVTNLQAAGLRFGKAPDVARKDARPAPKAAAR</sequence>
<dbReference type="GO" id="GO:0003677">
    <property type="term" value="F:DNA binding"/>
    <property type="evidence" value="ECO:0007669"/>
    <property type="project" value="InterPro"/>
</dbReference>
<dbReference type="InterPro" id="IPR051675">
    <property type="entry name" value="Endo/Exo/Phosphatase_dom_1"/>
</dbReference>
<dbReference type="Proteomes" id="UP000253772">
    <property type="component" value="Chromosome c1"/>
</dbReference>
<organism evidence="1 2">
    <name type="scientific">Cupriavidus metallidurans</name>
    <dbReference type="NCBI Taxonomy" id="119219"/>
    <lineage>
        <taxon>Bacteria</taxon>
        <taxon>Pseudomonadati</taxon>
        <taxon>Pseudomonadota</taxon>
        <taxon>Betaproteobacteria</taxon>
        <taxon>Burkholderiales</taxon>
        <taxon>Burkholderiaceae</taxon>
        <taxon>Cupriavidus</taxon>
    </lineage>
</organism>
<protein>
    <submittedName>
        <fullName evidence="1">Helix-hairpin-helix domain-containing protein</fullName>
    </submittedName>
</protein>
<proteinExistence type="predicted"/>
<dbReference type="Gene3D" id="1.10.150.280">
    <property type="entry name" value="AF1531-like domain"/>
    <property type="match status" value="1"/>
</dbReference>
<evidence type="ECO:0000313" key="1">
    <source>
        <dbReference type="EMBL" id="QBP08908.1"/>
    </source>
</evidence>
<dbReference type="GO" id="GO:0006281">
    <property type="term" value="P:DNA repair"/>
    <property type="evidence" value="ECO:0007669"/>
    <property type="project" value="InterPro"/>
</dbReference>
<dbReference type="PANTHER" id="PTHR21180">
    <property type="entry name" value="ENDONUCLEASE/EXONUCLEASE/PHOSPHATASE FAMILY DOMAIN-CONTAINING PROTEIN 1"/>
    <property type="match status" value="1"/>
</dbReference>
<evidence type="ECO:0000313" key="2">
    <source>
        <dbReference type="Proteomes" id="UP000253772"/>
    </source>
</evidence>
<dbReference type="GO" id="GO:0015628">
    <property type="term" value="P:protein secretion by the type II secretion system"/>
    <property type="evidence" value="ECO:0007669"/>
    <property type="project" value="TreeGrafter"/>
</dbReference>
<gene>
    <name evidence="1" type="ORF">DDF84_003650</name>
</gene>
<reference evidence="1 2" key="1">
    <citation type="submission" date="2019-03" db="EMBL/GenBank/DDBJ databases">
        <title>Comparative insights into the high quality Complete genome sequence of highly metal resistant Cupriavidus metallidurans strain BS1 isolated from a gold-copper mine.</title>
        <authorList>
            <person name="Mazhar H.S."/>
            <person name="Rensing C."/>
        </authorList>
    </citation>
    <scope>NUCLEOTIDE SEQUENCE [LARGE SCALE GENOMIC DNA]</scope>
    <source>
        <strain evidence="1 2">BS1</strain>
    </source>
</reference>
<dbReference type="SMART" id="SM00278">
    <property type="entry name" value="HhH1"/>
    <property type="match status" value="2"/>
</dbReference>
<dbReference type="Pfam" id="PF12836">
    <property type="entry name" value="HHH_3"/>
    <property type="match status" value="1"/>
</dbReference>
<dbReference type="OrthoDB" id="8687931at2"/>
<accession>A0A132HKI4</accession>
<dbReference type="AlphaFoldDB" id="A0A132HKI4"/>
<dbReference type="InterPro" id="IPR003583">
    <property type="entry name" value="Hlx-hairpin-Hlx_DNA-bd_motif"/>
</dbReference>
<dbReference type="InterPro" id="IPR010994">
    <property type="entry name" value="RuvA_2-like"/>
</dbReference>
<dbReference type="EMBL" id="CP037900">
    <property type="protein sequence ID" value="QBP08908.1"/>
    <property type="molecule type" value="Genomic_DNA"/>
</dbReference>